<feature type="region of interest" description="Disordered" evidence="1">
    <location>
        <begin position="45"/>
        <end position="73"/>
    </location>
</feature>
<accession>A0AAV9V2Z8</accession>
<dbReference type="Pfam" id="PF10454">
    <property type="entry name" value="DUF2458"/>
    <property type="match status" value="1"/>
</dbReference>
<comment type="caution">
    <text evidence="2">The sequence shown here is derived from an EMBL/GenBank/DDBJ whole genome shotgun (WGS) entry which is preliminary data.</text>
</comment>
<dbReference type="EMBL" id="JAVHNQ010000003">
    <property type="protein sequence ID" value="KAK6353112.1"/>
    <property type="molecule type" value="Genomic_DNA"/>
</dbReference>
<sequence length="224" mass="25226">MDPRLAEILQTLNETSSVAAQQPSANFLPQLQQLQQTSNYDPRRIYQLDPAPAPVHAPPPRAPPPSTATAGPVQTVDPRTITQWPAALKYITMVVTNNPIAMDRLRKMKAHQREHEQQWWKSREAIVKRQSNSSNSQSTMNSVLKSFGVSSTSAEPTAEEKRKELATYDAKVHRASQQMYDAMAIDLKKLEIPFFILPDDDFPGDKAELPNLKKRVIELLDDLT</sequence>
<evidence type="ECO:0000313" key="2">
    <source>
        <dbReference type="EMBL" id="KAK6353112.1"/>
    </source>
</evidence>
<gene>
    <name evidence="2" type="ORF">TWF696_005102</name>
</gene>
<dbReference type="AlphaFoldDB" id="A0AAV9V2Z8"/>
<reference evidence="2 3" key="1">
    <citation type="submission" date="2019-10" db="EMBL/GenBank/DDBJ databases">
        <authorList>
            <person name="Palmer J.M."/>
        </authorList>
    </citation>
    <scope>NUCLEOTIDE SEQUENCE [LARGE SCALE GENOMIC DNA]</scope>
    <source>
        <strain evidence="2 3">TWF696</strain>
    </source>
</reference>
<dbReference type="Proteomes" id="UP001375240">
    <property type="component" value="Unassembled WGS sequence"/>
</dbReference>
<dbReference type="InterPro" id="IPR018858">
    <property type="entry name" value="DUF2458"/>
</dbReference>
<proteinExistence type="predicted"/>
<organism evidence="2 3">
    <name type="scientific">Orbilia brochopaga</name>
    <dbReference type="NCBI Taxonomy" id="3140254"/>
    <lineage>
        <taxon>Eukaryota</taxon>
        <taxon>Fungi</taxon>
        <taxon>Dikarya</taxon>
        <taxon>Ascomycota</taxon>
        <taxon>Pezizomycotina</taxon>
        <taxon>Orbiliomycetes</taxon>
        <taxon>Orbiliales</taxon>
        <taxon>Orbiliaceae</taxon>
        <taxon>Orbilia</taxon>
    </lineage>
</organism>
<keyword evidence="3" id="KW-1185">Reference proteome</keyword>
<feature type="compositionally biased region" description="Pro residues" evidence="1">
    <location>
        <begin position="51"/>
        <end position="66"/>
    </location>
</feature>
<evidence type="ECO:0000256" key="1">
    <source>
        <dbReference type="SAM" id="MobiDB-lite"/>
    </source>
</evidence>
<protein>
    <submittedName>
        <fullName evidence="2">Uncharacterized protein</fullName>
    </submittedName>
</protein>
<evidence type="ECO:0000313" key="3">
    <source>
        <dbReference type="Proteomes" id="UP001375240"/>
    </source>
</evidence>
<name>A0AAV9V2Z8_9PEZI</name>